<sequence>MDFGKISLETLKAADLSLPADRGWNKNVLSGEKVDEPKIYVGCAKWGRTEWVDKIYPEGTKEAKFLDHYVEHYNSIELNATHYKTYPPSSIQKWADKADGKDFIFCPKVPQTISHYSSFVDIEDKTNAFLEGIYAFGKHLGPIFLQVSDRFTPKRKDALLKYLESLPKDLQFFLEVRNPDWFSSKAETESLLSILKQLNVGYIITDTAGRRDCVHMYLSVPKAFVRFVGNSLDPTDYARIDDWVERIKYWLDNGLKELYFFMHMHDETYSPELSSYLVQKLNTHCGLSLKEPLFISELATDRIKKEPVVGSKTGKEKKDGQEELF</sequence>
<evidence type="ECO:0000313" key="2">
    <source>
        <dbReference type="Proteomes" id="UP000321513"/>
    </source>
</evidence>
<dbReference type="OrthoDB" id="9780310at2"/>
<dbReference type="PANTHER" id="PTHR30348">
    <property type="entry name" value="UNCHARACTERIZED PROTEIN YECE"/>
    <property type="match status" value="1"/>
</dbReference>
<gene>
    <name evidence="1" type="ORF">SAE01_04820</name>
</gene>
<dbReference type="Pfam" id="PF01904">
    <property type="entry name" value="DUF72"/>
    <property type="match status" value="1"/>
</dbReference>
<dbReference type="RefSeq" id="WP_147201927.1">
    <property type="nucleotide sequence ID" value="NZ_BJYT01000001.1"/>
</dbReference>
<keyword evidence="2" id="KW-1185">Reference proteome</keyword>
<name>A0A512B7P6_9BACT</name>
<organism evidence="1 2">
    <name type="scientific">Segetibacter aerophilus</name>
    <dbReference type="NCBI Taxonomy" id="670293"/>
    <lineage>
        <taxon>Bacteria</taxon>
        <taxon>Pseudomonadati</taxon>
        <taxon>Bacteroidota</taxon>
        <taxon>Chitinophagia</taxon>
        <taxon>Chitinophagales</taxon>
        <taxon>Chitinophagaceae</taxon>
        <taxon>Segetibacter</taxon>
    </lineage>
</organism>
<proteinExistence type="predicted"/>
<evidence type="ECO:0000313" key="1">
    <source>
        <dbReference type="EMBL" id="GEO07986.1"/>
    </source>
</evidence>
<dbReference type="SUPFAM" id="SSF117396">
    <property type="entry name" value="TM1631-like"/>
    <property type="match status" value="1"/>
</dbReference>
<dbReference type="InterPro" id="IPR036520">
    <property type="entry name" value="UPF0759_sf"/>
</dbReference>
<dbReference type="Proteomes" id="UP000321513">
    <property type="component" value="Unassembled WGS sequence"/>
</dbReference>
<dbReference type="EMBL" id="BJYT01000001">
    <property type="protein sequence ID" value="GEO07986.1"/>
    <property type="molecule type" value="Genomic_DNA"/>
</dbReference>
<evidence type="ECO:0008006" key="3">
    <source>
        <dbReference type="Google" id="ProtNLM"/>
    </source>
</evidence>
<dbReference type="Gene3D" id="3.20.20.410">
    <property type="entry name" value="Protein of unknown function UPF0759"/>
    <property type="match status" value="1"/>
</dbReference>
<dbReference type="InterPro" id="IPR002763">
    <property type="entry name" value="DUF72"/>
</dbReference>
<dbReference type="AlphaFoldDB" id="A0A512B7P6"/>
<comment type="caution">
    <text evidence="1">The sequence shown here is derived from an EMBL/GenBank/DDBJ whole genome shotgun (WGS) entry which is preliminary data.</text>
</comment>
<accession>A0A512B7P6</accession>
<dbReference type="PANTHER" id="PTHR30348:SF9">
    <property type="entry name" value="UPF0759 PROTEIN YECE"/>
    <property type="match status" value="1"/>
</dbReference>
<protein>
    <recommendedName>
        <fullName evidence="3">DUF72 domain-containing protein</fullName>
    </recommendedName>
</protein>
<reference evidence="1 2" key="1">
    <citation type="submission" date="2019-07" db="EMBL/GenBank/DDBJ databases">
        <title>Whole genome shotgun sequence of Segetibacter aerophilus NBRC 106135.</title>
        <authorList>
            <person name="Hosoyama A."/>
            <person name="Uohara A."/>
            <person name="Ohji S."/>
            <person name="Ichikawa N."/>
        </authorList>
    </citation>
    <scope>NUCLEOTIDE SEQUENCE [LARGE SCALE GENOMIC DNA]</scope>
    <source>
        <strain evidence="1 2">NBRC 106135</strain>
    </source>
</reference>